<evidence type="ECO:0000256" key="5">
    <source>
        <dbReference type="ARBA" id="ARBA00022989"/>
    </source>
</evidence>
<evidence type="ECO:0000256" key="6">
    <source>
        <dbReference type="ARBA" id="ARBA00023136"/>
    </source>
</evidence>
<dbReference type="Proteomes" id="UP000318509">
    <property type="component" value="Unassembled WGS sequence"/>
</dbReference>
<dbReference type="AlphaFoldDB" id="A0A537K4R9"/>
<proteinExistence type="predicted"/>
<comment type="subcellular location">
    <subcellularLocation>
        <location evidence="1">Cell membrane</location>
        <topology evidence="1">Multi-pass membrane protein</topology>
    </subcellularLocation>
</comment>
<evidence type="ECO:0000256" key="2">
    <source>
        <dbReference type="ARBA" id="ARBA00022475"/>
    </source>
</evidence>
<feature type="transmembrane region" description="Helical" evidence="8">
    <location>
        <begin position="237"/>
        <end position="253"/>
    </location>
</feature>
<feature type="transmembrane region" description="Helical" evidence="8">
    <location>
        <begin position="181"/>
        <end position="201"/>
    </location>
</feature>
<dbReference type="GO" id="GO:0016780">
    <property type="term" value="F:phosphotransferase activity, for other substituted phosphate groups"/>
    <property type="evidence" value="ECO:0007669"/>
    <property type="project" value="InterPro"/>
</dbReference>
<feature type="transmembrane region" description="Helical" evidence="8">
    <location>
        <begin position="92"/>
        <end position="112"/>
    </location>
</feature>
<feature type="transmembrane region" description="Helical" evidence="8">
    <location>
        <begin position="150"/>
        <end position="169"/>
    </location>
</feature>
<feature type="transmembrane region" description="Helical" evidence="8">
    <location>
        <begin position="50"/>
        <end position="72"/>
    </location>
</feature>
<feature type="binding site" evidence="7">
    <location>
        <position position="234"/>
    </location>
    <ligand>
        <name>Mg(2+)</name>
        <dbReference type="ChEBI" id="CHEBI:18420"/>
    </ligand>
</feature>
<sequence>MLISRFLVAAAIGLVISYAVTPLVLWTAVRFRVLAQPGGRHIHRTPIPRLGGIAIYAGFLVAVMAGLPLSHAVRVGVESRQVVLTVPYVPGVDRPIVGLLLGATLITMVGIIDDTWGVSPLQKVLGQVAAAAIPIQFGIGMDVLTNPMGGMIFLGPFGLVLTAVWFVALSNVMNLIDGIDGLATGIATIASGTVLFAASAAGDVPTAMLAAALIGSTLGFLPYNYNPARIFLGDTGSMLLGYLLAGLSVLGAYKSYTALALLVPLAALGVPVLDTALAITRRWRTRRPIFQADTEHLHHRLLRRGLSQRQTTVVLYLVTGILGVAALLASGIHRFSLVAVLGFLLAALAFGARRTGLLSAPRAAPADGHHNSAT</sequence>
<keyword evidence="7" id="KW-0460">Magnesium</keyword>
<dbReference type="GO" id="GO:0005886">
    <property type="term" value="C:plasma membrane"/>
    <property type="evidence" value="ECO:0007669"/>
    <property type="project" value="UniProtKB-SubCell"/>
</dbReference>
<evidence type="ECO:0000256" key="7">
    <source>
        <dbReference type="PIRSR" id="PIRSR600715-1"/>
    </source>
</evidence>
<evidence type="ECO:0000313" key="9">
    <source>
        <dbReference type="EMBL" id="TMI90769.1"/>
    </source>
</evidence>
<keyword evidence="2" id="KW-1003">Cell membrane</keyword>
<feature type="transmembrane region" description="Helical" evidence="8">
    <location>
        <begin position="335"/>
        <end position="352"/>
    </location>
</feature>
<comment type="cofactor">
    <cofactor evidence="7">
        <name>Mg(2+)</name>
        <dbReference type="ChEBI" id="CHEBI:18420"/>
    </cofactor>
</comment>
<accession>A0A537K4R9</accession>
<feature type="binding site" evidence="7">
    <location>
        <position position="174"/>
    </location>
    <ligand>
        <name>Mg(2+)</name>
        <dbReference type="ChEBI" id="CHEBI:18420"/>
    </ligand>
</feature>
<feature type="transmembrane region" description="Helical" evidence="8">
    <location>
        <begin position="259"/>
        <end position="279"/>
    </location>
</feature>
<dbReference type="GO" id="GO:0071555">
    <property type="term" value="P:cell wall organization"/>
    <property type="evidence" value="ECO:0007669"/>
    <property type="project" value="TreeGrafter"/>
</dbReference>
<feature type="transmembrane region" description="Helical" evidence="8">
    <location>
        <begin position="313"/>
        <end position="329"/>
    </location>
</feature>
<keyword evidence="5 8" id="KW-1133">Transmembrane helix</keyword>
<keyword evidence="4 8" id="KW-0812">Transmembrane</keyword>
<comment type="caution">
    <text evidence="9">The sequence shown here is derived from an EMBL/GenBank/DDBJ whole genome shotgun (WGS) entry which is preliminary data.</text>
</comment>
<feature type="transmembrane region" description="Helical" evidence="8">
    <location>
        <begin position="207"/>
        <end position="225"/>
    </location>
</feature>
<evidence type="ECO:0000256" key="4">
    <source>
        <dbReference type="ARBA" id="ARBA00022692"/>
    </source>
</evidence>
<dbReference type="EMBL" id="VBAK01000107">
    <property type="protein sequence ID" value="TMI90769.1"/>
    <property type="molecule type" value="Genomic_DNA"/>
</dbReference>
<keyword evidence="7" id="KW-0479">Metal-binding</keyword>
<protein>
    <submittedName>
        <fullName evidence="9">Undecaprenyl/decaprenyl-phosphate alpha-N-acetylglucosaminyl 1-phosphate transferase</fullName>
    </submittedName>
</protein>
<evidence type="ECO:0000256" key="8">
    <source>
        <dbReference type="SAM" id="Phobius"/>
    </source>
</evidence>
<dbReference type="GO" id="GO:0044038">
    <property type="term" value="P:cell wall macromolecule biosynthetic process"/>
    <property type="evidence" value="ECO:0007669"/>
    <property type="project" value="TreeGrafter"/>
</dbReference>
<organism evidence="9 10">
    <name type="scientific">Candidatus Segetimicrobium genomatis</name>
    <dbReference type="NCBI Taxonomy" id="2569760"/>
    <lineage>
        <taxon>Bacteria</taxon>
        <taxon>Bacillati</taxon>
        <taxon>Candidatus Sysuimicrobiota</taxon>
        <taxon>Candidatus Sysuimicrobiia</taxon>
        <taxon>Candidatus Sysuimicrobiales</taxon>
        <taxon>Candidatus Segetimicrobiaceae</taxon>
        <taxon>Candidatus Segetimicrobium</taxon>
    </lineage>
</organism>
<dbReference type="CDD" id="cd06853">
    <property type="entry name" value="GT_WecA_like"/>
    <property type="match status" value="1"/>
</dbReference>
<dbReference type="PROSITE" id="PS01348">
    <property type="entry name" value="MRAY_2"/>
    <property type="match status" value="1"/>
</dbReference>
<evidence type="ECO:0000313" key="10">
    <source>
        <dbReference type="Proteomes" id="UP000318509"/>
    </source>
</evidence>
<dbReference type="GO" id="GO:0009103">
    <property type="term" value="P:lipopolysaccharide biosynthetic process"/>
    <property type="evidence" value="ECO:0007669"/>
    <property type="project" value="TreeGrafter"/>
</dbReference>
<reference evidence="9 10" key="1">
    <citation type="journal article" date="2019" name="Nat. Microbiol.">
        <title>Mediterranean grassland soil C-N compound turnover is dependent on rainfall and depth, and is mediated by genomically divergent microorganisms.</title>
        <authorList>
            <person name="Diamond S."/>
            <person name="Andeer P.F."/>
            <person name="Li Z."/>
            <person name="Crits-Christoph A."/>
            <person name="Burstein D."/>
            <person name="Anantharaman K."/>
            <person name="Lane K.R."/>
            <person name="Thomas B.C."/>
            <person name="Pan C."/>
            <person name="Northen T.R."/>
            <person name="Banfield J.F."/>
        </authorList>
    </citation>
    <scope>NUCLEOTIDE SEQUENCE [LARGE SCALE GENOMIC DNA]</scope>
    <source>
        <strain evidence="9">NP_3</strain>
    </source>
</reference>
<dbReference type="Pfam" id="PF00953">
    <property type="entry name" value="Glycos_transf_4"/>
    <property type="match status" value="1"/>
</dbReference>
<dbReference type="InterPro" id="IPR000715">
    <property type="entry name" value="Glycosyl_transferase_4"/>
</dbReference>
<dbReference type="InterPro" id="IPR018480">
    <property type="entry name" value="PNAcMuramoyl-5peptid_Trfase_CS"/>
</dbReference>
<feature type="transmembrane region" description="Helical" evidence="8">
    <location>
        <begin position="6"/>
        <end position="29"/>
    </location>
</feature>
<keyword evidence="6 8" id="KW-0472">Membrane</keyword>
<evidence type="ECO:0000256" key="3">
    <source>
        <dbReference type="ARBA" id="ARBA00022679"/>
    </source>
</evidence>
<dbReference type="PANTHER" id="PTHR22926">
    <property type="entry name" value="PHOSPHO-N-ACETYLMURAMOYL-PENTAPEPTIDE-TRANSFERASE"/>
    <property type="match status" value="1"/>
</dbReference>
<name>A0A537K4R9_9BACT</name>
<evidence type="ECO:0000256" key="1">
    <source>
        <dbReference type="ARBA" id="ARBA00004651"/>
    </source>
</evidence>
<gene>
    <name evidence="9" type="ORF">E6H00_05990</name>
</gene>
<dbReference type="GO" id="GO:0046872">
    <property type="term" value="F:metal ion binding"/>
    <property type="evidence" value="ECO:0007669"/>
    <property type="project" value="UniProtKB-KW"/>
</dbReference>
<keyword evidence="3 9" id="KW-0808">Transferase</keyword>
<dbReference type="PANTHER" id="PTHR22926:SF3">
    <property type="entry name" value="UNDECAPRENYL-PHOSPHATE ALPHA-N-ACETYLGLUCOSAMINYL 1-PHOSPHATE TRANSFERASE"/>
    <property type="match status" value="1"/>
</dbReference>